<gene>
    <name evidence="7" type="ORF">ROTO_15570</name>
</gene>
<feature type="domain" description="Glycosyltransferase 2-like" evidence="6">
    <location>
        <begin position="18"/>
        <end position="150"/>
    </location>
</feature>
<dbReference type="SUPFAM" id="SSF53448">
    <property type="entry name" value="Nucleotide-diphospho-sugar transferases"/>
    <property type="match status" value="1"/>
</dbReference>
<dbReference type="Proteomes" id="UP000037046">
    <property type="component" value="Unassembled WGS sequence"/>
</dbReference>
<dbReference type="STRING" id="74031.SAMN04488077_109113"/>
<evidence type="ECO:0000313" key="7">
    <source>
        <dbReference type="EMBL" id="KNX41832.1"/>
    </source>
</evidence>
<protein>
    <submittedName>
        <fullName evidence="7">Putative glycosyl transferase</fullName>
    </submittedName>
</protein>
<dbReference type="PANTHER" id="PTHR43646:SF2">
    <property type="entry name" value="GLYCOSYLTRANSFERASE 2-LIKE DOMAIN-CONTAINING PROTEIN"/>
    <property type="match status" value="1"/>
</dbReference>
<dbReference type="GO" id="GO:0016757">
    <property type="term" value="F:glycosyltransferase activity"/>
    <property type="evidence" value="ECO:0007669"/>
    <property type="project" value="UniProtKB-KW"/>
</dbReference>
<keyword evidence="2" id="KW-1003">Cell membrane</keyword>
<evidence type="ECO:0000256" key="2">
    <source>
        <dbReference type="ARBA" id="ARBA00022475"/>
    </source>
</evidence>
<evidence type="ECO:0000313" key="8">
    <source>
        <dbReference type="Proteomes" id="UP000037046"/>
    </source>
</evidence>
<dbReference type="InterPro" id="IPR001173">
    <property type="entry name" value="Glyco_trans_2-like"/>
</dbReference>
<reference evidence="8" key="1">
    <citation type="submission" date="2015-07" db="EMBL/GenBank/DDBJ databases">
        <title>Draft Genome Sequence of Roseovarius tolerans EL-164, a producer of N-Acylated Alanine Methyl Esters (NAMEs).</title>
        <authorList>
            <person name="Voget S."/>
            <person name="Bruns H."/>
            <person name="Wagner-Doebler I."/>
            <person name="Schulz S."/>
            <person name="Daniel R."/>
        </authorList>
    </citation>
    <scope>NUCLEOTIDE SEQUENCE [LARGE SCALE GENOMIC DNA]</scope>
    <source>
        <strain evidence="8">EL-164</strain>
    </source>
</reference>
<evidence type="ECO:0000259" key="6">
    <source>
        <dbReference type="Pfam" id="PF00535"/>
    </source>
</evidence>
<keyword evidence="3" id="KW-0328">Glycosyltransferase</keyword>
<evidence type="ECO:0000256" key="5">
    <source>
        <dbReference type="ARBA" id="ARBA00023136"/>
    </source>
</evidence>
<sequence length="288" mass="30795">MFRTGNPVLTDAENPTLSVIIPAHNEAGLIGACLRALFASHPVPDGAEAIVVANGCTDATATEARACTDAATARGWRLSVLERSEGGKPGALNAGEAVAHGRVLAYLDADVIVSPALCAELVQALDGDAALYASGRVVIPTPETMFSRTYARFYRQVPFFHHGVPGCGLFAMNRPARARWGEWPEIISDDTFARLNFTPSERVAVPAPYDWPIVEGFGALVRVRRRQDAGVAEIGRLYPVLPTNDDPRPSGAGWVLRAGLRAPLGFVAYVAVALATRLRRGNGWARGR</sequence>
<dbReference type="AlphaFoldDB" id="A0A0L6CVN3"/>
<name>A0A0L6CVN3_9RHOB</name>
<keyword evidence="5" id="KW-0472">Membrane</keyword>
<keyword evidence="8" id="KW-1185">Reference proteome</keyword>
<evidence type="ECO:0000256" key="3">
    <source>
        <dbReference type="ARBA" id="ARBA00022676"/>
    </source>
</evidence>
<evidence type="ECO:0000256" key="4">
    <source>
        <dbReference type="ARBA" id="ARBA00022679"/>
    </source>
</evidence>
<dbReference type="InterPro" id="IPR029044">
    <property type="entry name" value="Nucleotide-diphossugar_trans"/>
</dbReference>
<dbReference type="Gene3D" id="3.90.550.10">
    <property type="entry name" value="Spore Coat Polysaccharide Biosynthesis Protein SpsA, Chain A"/>
    <property type="match status" value="1"/>
</dbReference>
<dbReference type="GO" id="GO:0005886">
    <property type="term" value="C:plasma membrane"/>
    <property type="evidence" value="ECO:0007669"/>
    <property type="project" value="UniProtKB-SubCell"/>
</dbReference>
<accession>A0A0L6CVN3</accession>
<dbReference type="Pfam" id="PF00535">
    <property type="entry name" value="Glycos_transf_2"/>
    <property type="match status" value="1"/>
</dbReference>
<comment type="subcellular location">
    <subcellularLocation>
        <location evidence="1">Cell membrane</location>
    </subcellularLocation>
</comment>
<dbReference type="EMBL" id="LGVV01000016">
    <property type="protein sequence ID" value="KNX41832.1"/>
    <property type="molecule type" value="Genomic_DNA"/>
</dbReference>
<dbReference type="OrthoDB" id="9797391at2"/>
<organism evidence="7 8">
    <name type="scientific">Roseovarius tolerans</name>
    <dbReference type="NCBI Taxonomy" id="74031"/>
    <lineage>
        <taxon>Bacteria</taxon>
        <taxon>Pseudomonadati</taxon>
        <taxon>Pseudomonadota</taxon>
        <taxon>Alphaproteobacteria</taxon>
        <taxon>Rhodobacterales</taxon>
        <taxon>Roseobacteraceae</taxon>
        <taxon>Roseovarius</taxon>
    </lineage>
</organism>
<proteinExistence type="predicted"/>
<comment type="caution">
    <text evidence="7">The sequence shown here is derived from an EMBL/GenBank/DDBJ whole genome shotgun (WGS) entry which is preliminary data.</text>
</comment>
<dbReference type="PANTHER" id="PTHR43646">
    <property type="entry name" value="GLYCOSYLTRANSFERASE"/>
    <property type="match status" value="1"/>
</dbReference>
<dbReference type="PATRIC" id="fig|74031.6.peg.1589"/>
<keyword evidence="4 7" id="KW-0808">Transferase</keyword>
<dbReference type="RefSeq" id="WP_050662468.1">
    <property type="nucleotide sequence ID" value="NZ_LGVV01000016.1"/>
</dbReference>
<evidence type="ECO:0000256" key="1">
    <source>
        <dbReference type="ARBA" id="ARBA00004236"/>
    </source>
</evidence>